<evidence type="ECO:0000313" key="2">
    <source>
        <dbReference type="EMBL" id="GHF18713.1"/>
    </source>
</evidence>
<sequence length="517" mass="57354">MPSKCAGVETGAQREDFWNITFPPCIDRSVCGTEDADSVLKSQRQIGAEIHSIHENIRDYDIGNTTVSMCSKLNTFHDLLSYYDQFVTNFPKSDQVTYQQDRAAIHAGISKWMARETMTRGQLNMELMKEKQLEKERREQERAAAIAQAENERKLKEEKKRQAAEAKAKAEADKKALAAAFEQRLLAALAERQRFFVSTLTAGPGQPLGSVRDLFSYAYLQVQNSLVDIASREYEPTAKGEFETSDAYKARIQTEEKAFLAETETRLKAAQAKAADTLKGALQKMFGRVRVAGAVYDADQQVFSGVLVTPHKVEIGQVHFKVPLDVAPQVKQRLTHSDVILGFDMSQKNRALLDKAVIVDRNAADPAQSNFYDATVQASSVDTSTEALDAWLAAYTEMVEKQKAEQAEKARQEREAYAKRYPYTATVSCNLGRLAICLGKDGQVKVRTAEGADTITSYSHSGDSDVEIPLSYRFEVLAQNGGSRNRVLSVTISETTSGKVVWQDATAEPFGVLRASN</sequence>
<dbReference type="EMBL" id="BNCI01000001">
    <property type="protein sequence ID" value="GHF18713.1"/>
    <property type="molecule type" value="Genomic_DNA"/>
</dbReference>
<evidence type="ECO:0000313" key="3">
    <source>
        <dbReference type="Proteomes" id="UP000630923"/>
    </source>
</evidence>
<name>A0A919E6F7_9PROT</name>
<dbReference type="RefSeq" id="WP_191250734.1">
    <property type="nucleotide sequence ID" value="NZ_BNCI01000001.1"/>
</dbReference>
<evidence type="ECO:0000256" key="1">
    <source>
        <dbReference type="SAM" id="Coils"/>
    </source>
</evidence>
<keyword evidence="1" id="KW-0175">Coiled coil</keyword>
<protein>
    <submittedName>
        <fullName evidence="2">Uncharacterized protein</fullName>
    </submittedName>
</protein>
<dbReference type="AlphaFoldDB" id="A0A919E6F7"/>
<accession>A0A919E6F7</accession>
<comment type="caution">
    <text evidence="2">The sequence shown here is derived from an EMBL/GenBank/DDBJ whole genome shotgun (WGS) entry which is preliminary data.</text>
</comment>
<organism evidence="2 3">
    <name type="scientific">Kordiimonas sediminis</name>
    <dbReference type="NCBI Taxonomy" id="1735581"/>
    <lineage>
        <taxon>Bacteria</taxon>
        <taxon>Pseudomonadati</taxon>
        <taxon>Pseudomonadota</taxon>
        <taxon>Alphaproteobacteria</taxon>
        <taxon>Kordiimonadales</taxon>
        <taxon>Kordiimonadaceae</taxon>
        <taxon>Kordiimonas</taxon>
    </lineage>
</organism>
<proteinExistence type="predicted"/>
<keyword evidence="3" id="KW-1185">Reference proteome</keyword>
<feature type="coiled-coil region" evidence="1">
    <location>
        <begin position="123"/>
        <end position="180"/>
    </location>
</feature>
<reference evidence="2" key="1">
    <citation type="journal article" date="2014" name="Int. J. Syst. Evol. Microbiol.">
        <title>Complete genome sequence of Corynebacterium casei LMG S-19264T (=DSM 44701T), isolated from a smear-ripened cheese.</title>
        <authorList>
            <consortium name="US DOE Joint Genome Institute (JGI-PGF)"/>
            <person name="Walter F."/>
            <person name="Albersmeier A."/>
            <person name="Kalinowski J."/>
            <person name="Ruckert C."/>
        </authorList>
    </citation>
    <scope>NUCLEOTIDE SEQUENCE</scope>
    <source>
        <strain evidence="2">KCTC 42590</strain>
    </source>
</reference>
<reference evidence="2" key="2">
    <citation type="submission" date="2020-09" db="EMBL/GenBank/DDBJ databases">
        <authorList>
            <person name="Sun Q."/>
            <person name="Kim S."/>
        </authorList>
    </citation>
    <scope>NUCLEOTIDE SEQUENCE</scope>
    <source>
        <strain evidence="2">KCTC 42590</strain>
    </source>
</reference>
<dbReference type="Proteomes" id="UP000630923">
    <property type="component" value="Unassembled WGS sequence"/>
</dbReference>
<gene>
    <name evidence="2" type="ORF">GCM10017044_11560</name>
</gene>